<reference evidence="1 2" key="1">
    <citation type="journal article" date="2022" name="New Phytol.">
        <title>Ecological generalism drives hyperdiversity of secondary metabolite gene clusters in xylarialean endophytes.</title>
        <authorList>
            <person name="Franco M.E.E."/>
            <person name="Wisecaver J.H."/>
            <person name="Arnold A.E."/>
            <person name="Ju Y.M."/>
            <person name="Slot J.C."/>
            <person name="Ahrendt S."/>
            <person name="Moore L.P."/>
            <person name="Eastman K.E."/>
            <person name="Scott K."/>
            <person name="Konkel Z."/>
            <person name="Mondo S.J."/>
            <person name="Kuo A."/>
            <person name="Hayes R.D."/>
            <person name="Haridas S."/>
            <person name="Andreopoulos B."/>
            <person name="Riley R."/>
            <person name="LaButti K."/>
            <person name="Pangilinan J."/>
            <person name="Lipzen A."/>
            <person name="Amirebrahimi M."/>
            <person name="Yan J."/>
            <person name="Adam C."/>
            <person name="Keymanesh K."/>
            <person name="Ng V."/>
            <person name="Louie K."/>
            <person name="Northen T."/>
            <person name="Drula E."/>
            <person name="Henrissat B."/>
            <person name="Hsieh H.M."/>
            <person name="Youens-Clark K."/>
            <person name="Lutzoni F."/>
            <person name="Miadlikowska J."/>
            <person name="Eastwood D.C."/>
            <person name="Hamelin R.C."/>
            <person name="Grigoriev I.V."/>
            <person name="U'Ren J.M."/>
        </authorList>
    </citation>
    <scope>NUCLEOTIDE SEQUENCE [LARGE SCALE GENOMIC DNA]</scope>
    <source>
        <strain evidence="1 2">ER1909</strain>
    </source>
</reference>
<proteinExistence type="predicted"/>
<sequence>MKISIASTFLTLLAASVSADELEKRVGGYDATCGEVRLDDATMNPQYLTGDCPSNDLQWIRKTRLDLNLCYSPNDKGIIVPTDAGVGLNTSASYKPCVKCFIGNGYETPLTYYACDCVPEPDGGIETHSGVDLNQLIENDDGFLKCFGHKAELLTMYPYI</sequence>
<comment type="caution">
    <text evidence="1">The sequence shown here is derived from an EMBL/GenBank/DDBJ whole genome shotgun (WGS) entry which is preliminary data.</text>
</comment>
<dbReference type="EMBL" id="MU394328">
    <property type="protein sequence ID" value="KAI6085180.1"/>
    <property type="molecule type" value="Genomic_DNA"/>
</dbReference>
<dbReference type="Proteomes" id="UP001497680">
    <property type="component" value="Unassembled WGS sequence"/>
</dbReference>
<gene>
    <name evidence="1" type="ORF">F4821DRAFT_154053</name>
</gene>
<evidence type="ECO:0000313" key="2">
    <source>
        <dbReference type="Proteomes" id="UP001497680"/>
    </source>
</evidence>
<organism evidence="1 2">
    <name type="scientific">Hypoxylon rubiginosum</name>
    <dbReference type="NCBI Taxonomy" id="110542"/>
    <lineage>
        <taxon>Eukaryota</taxon>
        <taxon>Fungi</taxon>
        <taxon>Dikarya</taxon>
        <taxon>Ascomycota</taxon>
        <taxon>Pezizomycotina</taxon>
        <taxon>Sordariomycetes</taxon>
        <taxon>Xylariomycetidae</taxon>
        <taxon>Xylariales</taxon>
        <taxon>Hypoxylaceae</taxon>
        <taxon>Hypoxylon</taxon>
    </lineage>
</organism>
<keyword evidence="2" id="KW-1185">Reference proteome</keyword>
<evidence type="ECO:0000313" key="1">
    <source>
        <dbReference type="EMBL" id="KAI6085180.1"/>
    </source>
</evidence>
<name>A0ACC0CYK8_9PEZI</name>
<accession>A0ACC0CYK8</accession>
<protein>
    <submittedName>
        <fullName evidence="1">Uncharacterized protein</fullName>
    </submittedName>
</protein>